<dbReference type="InterPro" id="IPR018247">
    <property type="entry name" value="EF_Hand_1_Ca_BS"/>
</dbReference>
<dbReference type="GO" id="GO:0005886">
    <property type="term" value="C:plasma membrane"/>
    <property type="evidence" value="ECO:0007669"/>
    <property type="project" value="TreeGrafter"/>
</dbReference>
<feature type="transmembrane region" description="Helical" evidence="6">
    <location>
        <begin position="446"/>
        <end position="465"/>
    </location>
</feature>
<feature type="transmembrane region" description="Helical" evidence="6">
    <location>
        <begin position="174"/>
        <end position="194"/>
    </location>
</feature>
<organism evidence="7 8">
    <name type="scientific">Eeniella nana</name>
    <name type="common">Yeast</name>
    <name type="synonym">Brettanomyces nanus</name>
    <dbReference type="NCBI Taxonomy" id="13502"/>
    <lineage>
        <taxon>Eukaryota</taxon>
        <taxon>Fungi</taxon>
        <taxon>Dikarya</taxon>
        <taxon>Ascomycota</taxon>
        <taxon>Saccharomycotina</taxon>
        <taxon>Pichiomycetes</taxon>
        <taxon>Pichiales</taxon>
        <taxon>Pichiaceae</taxon>
        <taxon>Brettanomyces</taxon>
    </lineage>
</organism>
<sequence length="565" mass="60786">MLDSDSIEESKPNKNYLLDTLRAPLGRCFGAVGKFVRYIGPGLMVSVAYMDPGNFSSSIASARFQYKLLFSLMISNLMAGFMQIQACKLGICTGQNLATNCRKHLPRYMNAVVYAFAEISIIATDVAEIIGTAIAFNILFGIPLLGGVLLTIVDVLFVIIAYRPDGPPLLLRMFEGFVSLLVLATVVCFTIELANVSNDTDWPAVARGFLPSKEIFSSTQGLYLSAALLGSNLMPHSLYLGSGVVQARMKDYDEKHGYYEPSKAEPRTSKLFCFPSGKERNTDNAHSNLADDATQPEKSDYQPSMGAIKSTMNYTIAELVVSLIAVALFVNAAILIVAGTALSKPMDDDGDGDLENADLFTLHYLLSSNLSKTAGTIFALALLFSGLCGGTVVTVAGQMIMEGHVKMSIPPGLKRILTRIVSITPCIIVVMRSGREGLSGVLNGSQVVLSMLLPFVSAPLIWLTCNKDIMRVKVGVVDEDSESSSSSQIELQEMENGNEEAGAYQPLSSTAGNNGVHNDVENGTIYKDMSNGRVTSILSVAIWAIISILNFWLLASAALGNDVPM</sequence>
<dbReference type="InterPro" id="IPR001046">
    <property type="entry name" value="NRAMP_fam"/>
</dbReference>
<feature type="transmembrane region" description="Helical" evidence="6">
    <location>
        <begin position="112"/>
        <end position="136"/>
    </location>
</feature>
<accession>A0A875S071</accession>
<keyword evidence="3 6" id="KW-1133">Transmembrane helix</keyword>
<evidence type="ECO:0000256" key="5">
    <source>
        <dbReference type="SAM" id="MobiDB-lite"/>
    </source>
</evidence>
<evidence type="ECO:0000256" key="4">
    <source>
        <dbReference type="ARBA" id="ARBA00023136"/>
    </source>
</evidence>
<evidence type="ECO:0000313" key="7">
    <source>
        <dbReference type="EMBL" id="QPG74368.1"/>
    </source>
</evidence>
<dbReference type="GeneID" id="62195096"/>
<proteinExistence type="predicted"/>
<dbReference type="GO" id="GO:0005384">
    <property type="term" value="F:manganese ion transmembrane transporter activity"/>
    <property type="evidence" value="ECO:0007669"/>
    <property type="project" value="TreeGrafter"/>
</dbReference>
<keyword evidence="4 6" id="KW-0472">Membrane</keyword>
<feature type="transmembrane region" description="Helical" evidence="6">
    <location>
        <begin position="142"/>
        <end position="162"/>
    </location>
</feature>
<evidence type="ECO:0000256" key="1">
    <source>
        <dbReference type="ARBA" id="ARBA00004141"/>
    </source>
</evidence>
<dbReference type="GO" id="GO:0030026">
    <property type="term" value="P:intracellular manganese ion homeostasis"/>
    <property type="evidence" value="ECO:0007669"/>
    <property type="project" value="TreeGrafter"/>
</dbReference>
<dbReference type="PRINTS" id="PR00447">
    <property type="entry name" value="NATRESASSCMP"/>
</dbReference>
<evidence type="ECO:0000256" key="6">
    <source>
        <dbReference type="SAM" id="Phobius"/>
    </source>
</evidence>
<comment type="subcellular location">
    <subcellularLocation>
        <location evidence="1">Membrane</location>
        <topology evidence="1">Multi-pass membrane protein</topology>
    </subcellularLocation>
</comment>
<dbReference type="AlphaFoldDB" id="A0A875S071"/>
<dbReference type="PROSITE" id="PS00018">
    <property type="entry name" value="EF_HAND_1"/>
    <property type="match status" value="1"/>
</dbReference>
<dbReference type="KEGG" id="bnn:FOA43_001695"/>
<dbReference type="OrthoDB" id="409173at2759"/>
<reference evidence="7" key="1">
    <citation type="submission" date="2020-10" db="EMBL/GenBank/DDBJ databases">
        <authorList>
            <person name="Roach M.J.R."/>
        </authorList>
    </citation>
    <scope>NUCLEOTIDE SEQUENCE</scope>
    <source>
        <strain evidence="7">CBS 1945</strain>
    </source>
</reference>
<gene>
    <name evidence="7" type="ORF">FOA43_001695</name>
</gene>
<evidence type="ECO:0000256" key="3">
    <source>
        <dbReference type="ARBA" id="ARBA00022989"/>
    </source>
</evidence>
<feature type="transmembrane region" description="Helical" evidence="6">
    <location>
        <begin position="374"/>
        <end position="396"/>
    </location>
</feature>
<keyword evidence="8" id="KW-1185">Reference proteome</keyword>
<dbReference type="NCBIfam" id="NF037982">
    <property type="entry name" value="Nramp_1"/>
    <property type="match status" value="1"/>
</dbReference>
<feature type="transmembrane region" description="Helical" evidence="6">
    <location>
        <begin position="416"/>
        <end position="434"/>
    </location>
</feature>
<feature type="region of interest" description="Disordered" evidence="5">
    <location>
        <begin position="278"/>
        <end position="302"/>
    </location>
</feature>
<evidence type="ECO:0000313" key="8">
    <source>
        <dbReference type="Proteomes" id="UP000662931"/>
    </source>
</evidence>
<evidence type="ECO:0000256" key="2">
    <source>
        <dbReference type="ARBA" id="ARBA00022692"/>
    </source>
</evidence>
<dbReference type="NCBIfam" id="TIGR01197">
    <property type="entry name" value="nramp"/>
    <property type="match status" value="1"/>
</dbReference>
<keyword evidence="2 6" id="KW-0812">Transmembrane</keyword>
<dbReference type="RefSeq" id="XP_038777933.1">
    <property type="nucleotide sequence ID" value="XM_038922005.1"/>
</dbReference>
<feature type="transmembrane region" description="Helical" evidence="6">
    <location>
        <begin position="319"/>
        <end position="342"/>
    </location>
</feature>
<dbReference type="Pfam" id="PF01566">
    <property type="entry name" value="Nramp"/>
    <property type="match status" value="2"/>
</dbReference>
<feature type="transmembrane region" description="Helical" evidence="6">
    <location>
        <begin position="221"/>
        <end position="240"/>
    </location>
</feature>
<feature type="transmembrane region" description="Helical" evidence="6">
    <location>
        <begin position="537"/>
        <end position="559"/>
    </location>
</feature>
<dbReference type="PANTHER" id="PTHR11706">
    <property type="entry name" value="SOLUTE CARRIER PROTEIN FAMILY 11 MEMBER"/>
    <property type="match status" value="1"/>
</dbReference>
<dbReference type="GO" id="GO:0034755">
    <property type="term" value="P:iron ion transmembrane transport"/>
    <property type="evidence" value="ECO:0007669"/>
    <property type="project" value="TreeGrafter"/>
</dbReference>
<dbReference type="Proteomes" id="UP000662931">
    <property type="component" value="Chromosome 1"/>
</dbReference>
<name>A0A875S071_EENNA</name>
<dbReference type="EMBL" id="CP064812">
    <property type="protein sequence ID" value="QPG74368.1"/>
    <property type="molecule type" value="Genomic_DNA"/>
</dbReference>
<dbReference type="GO" id="GO:0015086">
    <property type="term" value="F:cadmium ion transmembrane transporter activity"/>
    <property type="evidence" value="ECO:0007669"/>
    <property type="project" value="TreeGrafter"/>
</dbReference>
<protein>
    <submittedName>
        <fullName evidence="7">Uncharacterized protein</fullName>
    </submittedName>
</protein>
<dbReference type="PANTHER" id="PTHR11706:SF50">
    <property type="entry name" value="MANGANESE TRANSPORTER SMF2"/>
    <property type="match status" value="1"/>
</dbReference>